<feature type="domain" description="ABC transporter" evidence="5">
    <location>
        <begin position="288"/>
        <end position="475"/>
    </location>
</feature>
<dbReference type="GO" id="GO:0005524">
    <property type="term" value="F:ATP binding"/>
    <property type="evidence" value="ECO:0007669"/>
    <property type="project" value="UniProtKB-KW"/>
</dbReference>
<keyword evidence="3" id="KW-0067">ATP-binding</keyword>
<dbReference type="GO" id="GO:0016887">
    <property type="term" value="F:ATP hydrolysis activity"/>
    <property type="evidence" value="ECO:0007669"/>
    <property type="project" value="InterPro"/>
</dbReference>
<dbReference type="InterPro" id="IPR003439">
    <property type="entry name" value="ABC_transporter-like_ATP-bd"/>
</dbReference>
<name>A0A0R2IQ47_9LACO</name>
<dbReference type="PROSITE" id="PS50893">
    <property type="entry name" value="ABC_TRANSPORTER_2"/>
    <property type="match status" value="2"/>
</dbReference>
<organism evidence="6 7">
    <name type="scientific">Pediococcus cellicola</name>
    <dbReference type="NCBI Taxonomy" id="319652"/>
    <lineage>
        <taxon>Bacteria</taxon>
        <taxon>Bacillati</taxon>
        <taxon>Bacillota</taxon>
        <taxon>Bacilli</taxon>
        <taxon>Lactobacillales</taxon>
        <taxon>Lactobacillaceae</taxon>
        <taxon>Pediococcus</taxon>
    </lineage>
</organism>
<dbReference type="OrthoDB" id="9760950at2"/>
<evidence type="ECO:0000256" key="3">
    <source>
        <dbReference type="ARBA" id="ARBA00022840"/>
    </source>
</evidence>
<keyword evidence="7" id="KW-1185">Reference proteome</keyword>
<keyword evidence="2" id="KW-0547">Nucleotide-binding</keyword>
<dbReference type="InterPro" id="IPR003593">
    <property type="entry name" value="AAA+_ATPase"/>
</dbReference>
<protein>
    <submittedName>
        <fullName evidence="6">Abc transporter atp binding protein</fullName>
    </submittedName>
</protein>
<dbReference type="PANTHER" id="PTHR19211:SF14">
    <property type="entry name" value="ATP-BINDING CASSETTE SUB-FAMILY F MEMBER 1"/>
    <property type="match status" value="1"/>
</dbReference>
<dbReference type="Gene3D" id="3.40.50.300">
    <property type="entry name" value="P-loop containing nucleotide triphosphate hydrolases"/>
    <property type="match status" value="2"/>
</dbReference>
<gene>
    <name evidence="6" type="ORF">IV80_GL000853</name>
</gene>
<keyword evidence="1" id="KW-0677">Repeat</keyword>
<dbReference type="PATRIC" id="fig|319652.3.peg.860"/>
<dbReference type="Pfam" id="PF00005">
    <property type="entry name" value="ABC_tran"/>
    <property type="match status" value="2"/>
</dbReference>
<keyword evidence="4" id="KW-0175">Coiled coil</keyword>
<proteinExistence type="predicted"/>
<evidence type="ECO:0000256" key="2">
    <source>
        <dbReference type="ARBA" id="ARBA00022741"/>
    </source>
</evidence>
<feature type="domain" description="ABC transporter" evidence="5">
    <location>
        <begin position="3"/>
        <end position="213"/>
    </location>
</feature>
<evidence type="ECO:0000313" key="7">
    <source>
        <dbReference type="Proteomes" id="UP000051568"/>
    </source>
</evidence>
<dbReference type="PROSITE" id="PS00211">
    <property type="entry name" value="ABC_TRANSPORTER_1"/>
    <property type="match status" value="2"/>
</dbReference>
<evidence type="ECO:0000259" key="5">
    <source>
        <dbReference type="PROSITE" id="PS50893"/>
    </source>
</evidence>
<accession>A0A0R2IQ47</accession>
<dbReference type="STRING" id="319652.IV80_GL000853"/>
<evidence type="ECO:0000313" key="6">
    <source>
        <dbReference type="EMBL" id="KRN67315.1"/>
    </source>
</evidence>
<comment type="caution">
    <text evidence="6">The sequence shown here is derived from an EMBL/GenBank/DDBJ whole genome shotgun (WGS) entry which is preliminary data.</text>
</comment>
<feature type="coiled-coil region" evidence="4">
    <location>
        <begin position="244"/>
        <end position="278"/>
    </location>
</feature>
<dbReference type="InterPro" id="IPR027417">
    <property type="entry name" value="P-loop_NTPase"/>
</dbReference>
<sequence>MVITLKNISYITPSGIKLFKNVTLNIDATWKTGLMGPNGVGKSTLLNILIKRITPSSGHVSNNIKAGYFSNSVNSEINSSITVSRYIHNHVHDLSSFNKMWYAFKLKDQLKKQLLKSLSSGELTKLLLSILLSNHYDYYILDEPTVSLDTDGIDTLKDILNTKNGFLIASHDANFLSDITNHTMIVDNQQISLYKTNTLSAANTQRRVTESQDKQIQREKKSIELLKQKSTTLREWDKKSNSDNTKFIKRAKSIEKRIDKLTKEIPNIDKEIKNNQLNSSSTYYKATLTVENFSVGYNEYPLFNPISFSAKPGKIISLHGHNGIGKSSFLNFINHTASNQLNSIGKLHISTNAITLVSKTRTHRQSILKLAKNNYGTDFINGVHKLGIVRDKFNTPIINLSSGEQKKIDLLLSLLDKSALILWDEPSNYIDVRTIQMLIDFVKIQSKTIVVVDHNFDFLKHISDQIINLSAVTNAD</sequence>
<dbReference type="PANTHER" id="PTHR19211">
    <property type="entry name" value="ATP-BINDING TRANSPORT PROTEIN-RELATED"/>
    <property type="match status" value="1"/>
</dbReference>
<dbReference type="InterPro" id="IPR017871">
    <property type="entry name" value="ABC_transporter-like_CS"/>
</dbReference>
<dbReference type="RefSeq" id="WP_057749169.1">
    <property type="nucleotide sequence ID" value="NZ_BJVH01000003.1"/>
</dbReference>
<dbReference type="EMBL" id="JQBR01000002">
    <property type="protein sequence ID" value="KRN67315.1"/>
    <property type="molecule type" value="Genomic_DNA"/>
</dbReference>
<evidence type="ECO:0000256" key="4">
    <source>
        <dbReference type="SAM" id="Coils"/>
    </source>
</evidence>
<dbReference type="InterPro" id="IPR050611">
    <property type="entry name" value="ABCF"/>
</dbReference>
<evidence type="ECO:0000256" key="1">
    <source>
        <dbReference type="ARBA" id="ARBA00022737"/>
    </source>
</evidence>
<reference evidence="6 7" key="1">
    <citation type="journal article" date="2015" name="Genome Announc.">
        <title>Expanding the biotechnology potential of lactobacilli through comparative genomics of 213 strains and associated genera.</title>
        <authorList>
            <person name="Sun Z."/>
            <person name="Harris H.M."/>
            <person name="McCann A."/>
            <person name="Guo C."/>
            <person name="Argimon S."/>
            <person name="Zhang W."/>
            <person name="Yang X."/>
            <person name="Jeffery I.B."/>
            <person name="Cooney J.C."/>
            <person name="Kagawa T.F."/>
            <person name="Liu W."/>
            <person name="Song Y."/>
            <person name="Salvetti E."/>
            <person name="Wrobel A."/>
            <person name="Rasinkangas P."/>
            <person name="Parkhill J."/>
            <person name="Rea M.C."/>
            <person name="O'Sullivan O."/>
            <person name="Ritari J."/>
            <person name="Douillard F.P."/>
            <person name="Paul Ross R."/>
            <person name="Yang R."/>
            <person name="Briner A.E."/>
            <person name="Felis G.E."/>
            <person name="de Vos W.M."/>
            <person name="Barrangou R."/>
            <person name="Klaenhammer T.R."/>
            <person name="Caufield P.W."/>
            <person name="Cui Y."/>
            <person name="Zhang H."/>
            <person name="O'Toole P.W."/>
        </authorList>
    </citation>
    <scope>NUCLEOTIDE SEQUENCE [LARGE SCALE GENOMIC DNA]</scope>
    <source>
        <strain evidence="6 7">DSM 17757</strain>
    </source>
</reference>
<dbReference type="SUPFAM" id="SSF52540">
    <property type="entry name" value="P-loop containing nucleoside triphosphate hydrolases"/>
    <property type="match status" value="2"/>
</dbReference>
<dbReference type="SMART" id="SM00382">
    <property type="entry name" value="AAA"/>
    <property type="match status" value="2"/>
</dbReference>
<dbReference type="Proteomes" id="UP000051568">
    <property type="component" value="Unassembled WGS sequence"/>
</dbReference>
<dbReference type="AlphaFoldDB" id="A0A0R2IQ47"/>